<gene>
    <name evidence="2" type="ORF">SPRG_21458</name>
</gene>
<dbReference type="EMBL" id="KK583338">
    <property type="protein sequence ID" value="KDO19693.1"/>
    <property type="molecule type" value="Genomic_DNA"/>
</dbReference>
<keyword evidence="1" id="KW-0812">Transmembrane</keyword>
<dbReference type="AlphaFoldDB" id="A0A067BNA1"/>
<keyword evidence="1" id="KW-1133">Transmembrane helix</keyword>
<feature type="transmembrane region" description="Helical" evidence="1">
    <location>
        <begin position="106"/>
        <end position="127"/>
    </location>
</feature>
<organism evidence="2 3">
    <name type="scientific">Saprolegnia parasitica (strain CBS 223.65)</name>
    <dbReference type="NCBI Taxonomy" id="695850"/>
    <lineage>
        <taxon>Eukaryota</taxon>
        <taxon>Sar</taxon>
        <taxon>Stramenopiles</taxon>
        <taxon>Oomycota</taxon>
        <taxon>Saprolegniomycetes</taxon>
        <taxon>Saprolegniales</taxon>
        <taxon>Saprolegniaceae</taxon>
        <taxon>Saprolegnia</taxon>
    </lineage>
</organism>
<evidence type="ECO:0000313" key="2">
    <source>
        <dbReference type="EMBL" id="KDO19693.1"/>
    </source>
</evidence>
<keyword evidence="3" id="KW-1185">Reference proteome</keyword>
<reference evidence="2 3" key="1">
    <citation type="journal article" date="2013" name="PLoS Genet.">
        <title>Distinctive expansion of potential virulence genes in the genome of the oomycete fish pathogen Saprolegnia parasitica.</title>
        <authorList>
            <person name="Jiang R.H."/>
            <person name="de Bruijn I."/>
            <person name="Haas B.J."/>
            <person name="Belmonte R."/>
            <person name="Lobach L."/>
            <person name="Christie J."/>
            <person name="van den Ackerveken G."/>
            <person name="Bottin A."/>
            <person name="Bulone V."/>
            <person name="Diaz-Moreno S.M."/>
            <person name="Dumas B."/>
            <person name="Fan L."/>
            <person name="Gaulin E."/>
            <person name="Govers F."/>
            <person name="Grenville-Briggs L.J."/>
            <person name="Horner N.R."/>
            <person name="Levin J.Z."/>
            <person name="Mammella M."/>
            <person name="Meijer H.J."/>
            <person name="Morris P."/>
            <person name="Nusbaum C."/>
            <person name="Oome S."/>
            <person name="Phillips A.J."/>
            <person name="van Rooyen D."/>
            <person name="Rzeszutek E."/>
            <person name="Saraiva M."/>
            <person name="Secombes C.J."/>
            <person name="Seidl M.F."/>
            <person name="Snel B."/>
            <person name="Stassen J.H."/>
            <person name="Sykes S."/>
            <person name="Tripathy S."/>
            <person name="van den Berg H."/>
            <person name="Vega-Arreguin J.C."/>
            <person name="Wawra S."/>
            <person name="Young S.K."/>
            <person name="Zeng Q."/>
            <person name="Dieguez-Uribeondo J."/>
            <person name="Russ C."/>
            <person name="Tyler B.M."/>
            <person name="van West P."/>
        </authorList>
    </citation>
    <scope>NUCLEOTIDE SEQUENCE [LARGE SCALE GENOMIC DNA]</scope>
    <source>
        <strain evidence="2 3">CBS 223.65</strain>
    </source>
</reference>
<evidence type="ECO:0000256" key="1">
    <source>
        <dbReference type="SAM" id="Phobius"/>
    </source>
</evidence>
<sequence>MHDGALDANEPPNLPLQPTPFVEHLLPHEVLHIEWTDDDLLRGPSDIAEDEARHITHATQALVLQPRFGNDAGHRNAGLEHRHSRGPSLRLANRELSSLNHLHGGVSAVFMLAAVALVALFTLKVVLHRRRRFQQYQSID</sequence>
<dbReference type="RefSeq" id="XP_012209619.1">
    <property type="nucleotide sequence ID" value="XM_012354229.1"/>
</dbReference>
<proteinExistence type="predicted"/>
<accession>A0A067BNA1</accession>
<name>A0A067BNA1_SAPPC</name>
<keyword evidence="1" id="KW-0472">Membrane</keyword>
<dbReference type="OMA" id="ANEPPNL"/>
<dbReference type="Proteomes" id="UP000030745">
    <property type="component" value="Unassembled WGS sequence"/>
</dbReference>
<dbReference type="KEGG" id="spar:SPRG_21458"/>
<evidence type="ECO:0000313" key="3">
    <source>
        <dbReference type="Proteomes" id="UP000030745"/>
    </source>
</evidence>
<dbReference type="VEuPathDB" id="FungiDB:SPRG_21458"/>
<protein>
    <submittedName>
        <fullName evidence="2">Uncharacterized protein</fullName>
    </submittedName>
</protein>
<dbReference type="GeneID" id="24142178"/>